<accession>A0A255XK78</accession>
<dbReference type="RefSeq" id="WP_094410035.1">
    <property type="nucleotide sequence ID" value="NZ_BMJZ01000005.1"/>
</dbReference>
<sequence length="165" mass="17992">MEKIYNVLFLCSQNSARSIMAEALLNEWGKGRFKAYSAGSAPAAAPNPYALRLLASLNLPADTLRSKSWDEFAAAASPVMDFIFIVGEPGTALPAWPGSPIVAHWEVDDPVGLAPEGDDLAQMNAYRLAFRQLEHRVKIFAALRLDALSQMAMQTRLAEIGQETV</sequence>
<dbReference type="OrthoDB" id="9793058at2"/>
<dbReference type="GO" id="GO:0046685">
    <property type="term" value="P:response to arsenic-containing substance"/>
    <property type="evidence" value="ECO:0007669"/>
    <property type="project" value="UniProtKB-KW"/>
</dbReference>
<dbReference type="SUPFAM" id="SSF52788">
    <property type="entry name" value="Phosphotyrosine protein phosphatases I"/>
    <property type="match status" value="1"/>
</dbReference>
<keyword evidence="4" id="KW-1185">Reference proteome</keyword>
<protein>
    <recommendedName>
        <fullName evidence="2">Phosphotyrosine protein phosphatase I domain-containing protein</fullName>
    </recommendedName>
</protein>
<dbReference type="Proteomes" id="UP000216361">
    <property type="component" value="Unassembled WGS sequence"/>
</dbReference>
<evidence type="ECO:0000313" key="3">
    <source>
        <dbReference type="EMBL" id="OYQ17377.1"/>
    </source>
</evidence>
<gene>
    <name evidence="3" type="ORF">CHR90_15570</name>
</gene>
<name>A0A255XK78_9PROT</name>
<dbReference type="SMART" id="SM00226">
    <property type="entry name" value="LMWPc"/>
    <property type="match status" value="1"/>
</dbReference>
<dbReference type="Pfam" id="PF01451">
    <property type="entry name" value="LMWPc"/>
    <property type="match status" value="1"/>
</dbReference>
<comment type="caution">
    <text evidence="3">The sequence shown here is derived from an EMBL/GenBank/DDBJ whole genome shotgun (WGS) entry which is preliminary data.</text>
</comment>
<organism evidence="3 4">
    <name type="scientific">Elstera cyanobacteriorum</name>
    <dbReference type="NCBI Taxonomy" id="2022747"/>
    <lineage>
        <taxon>Bacteria</taxon>
        <taxon>Pseudomonadati</taxon>
        <taxon>Pseudomonadota</taxon>
        <taxon>Alphaproteobacteria</taxon>
        <taxon>Rhodospirillales</taxon>
        <taxon>Rhodospirillaceae</taxon>
        <taxon>Elstera</taxon>
    </lineage>
</organism>
<dbReference type="AlphaFoldDB" id="A0A255XK78"/>
<proteinExistence type="predicted"/>
<dbReference type="EMBL" id="NOXS01000034">
    <property type="protein sequence ID" value="OYQ17377.1"/>
    <property type="molecule type" value="Genomic_DNA"/>
</dbReference>
<dbReference type="Gene3D" id="3.40.50.2300">
    <property type="match status" value="1"/>
</dbReference>
<keyword evidence="1" id="KW-0059">Arsenical resistance</keyword>
<reference evidence="3 4" key="1">
    <citation type="submission" date="2017-07" db="EMBL/GenBank/DDBJ databases">
        <title>Elstera cyanobacteriorum sp. nov., a novel bacterium isolated from cyanobacterial aggregates in a eutrophic lake.</title>
        <authorList>
            <person name="Cai H."/>
        </authorList>
    </citation>
    <scope>NUCLEOTIDE SEQUENCE [LARGE SCALE GENOMIC DNA]</scope>
    <source>
        <strain evidence="3 4">TH019</strain>
    </source>
</reference>
<dbReference type="InterPro" id="IPR036196">
    <property type="entry name" value="Ptyr_pPase_sf"/>
</dbReference>
<feature type="domain" description="Phosphotyrosine protein phosphatase I" evidence="2">
    <location>
        <begin position="5"/>
        <end position="143"/>
    </location>
</feature>
<evidence type="ECO:0000313" key="4">
    <source>
        <dbReference type="Proteomes" id="UP000216361"/>
    </source>
</evidence>
<dbReference type="InterPro" id="IPR023485">
    <property type="entry name" value="Ptyr_pPase"/>
</dbReference>
<dbReference type="PANTHER" id="PTHR43428:SF1">
    <property type="entry name" value="ARSENATE REDUCTASE"/>
    <property type="match status" value="1"/>
</dbReference>
<dbReference type="PANTHER" id="PTHR43428">
    <property type="entry name" value="ARSENATE REDUCTASE"/>
    <property type="match status" value="1"/>
</dbReference>
<evidence type="ECO:0000259" key="2">
    <source>
        <dbReference type="SMART" id="SM00226"/>
    </source>
</evidence>
<evidence type="ECO:0000256" key="1">
    <source>
        <dbReference type="ARBA" id="ARBA00022849"/>
    </source>
</evidence>